<feature type="domain" description="YqaJ viral recombinase" evidence="1">
    <location>
        <begin position="124"/>
        <end position="277"/>
    </location>
</feature>
<evidence type="ECO:0000259" key="1">
    <source>
        <dbReference type="Pfam" id="PF09588"/>
    </source>
</evidence>
<gene>
    <name evidence="2" type="ORF">HPB48_000153</name>
</gene>
<comment type="caution">
    <text evidence="2">The sequence shown here is derived from an EMBL/GenBank/DDBJ whole genome shotgun (WGS) entry which is preliminary data.</text>
</comment>
<dbReference type="Pfam" id="PF09588">
    <property type="entry name" value="YqaJ"/>
    <property type="match status" value="1"/>
</dbReference>
<dbReference type="Proteomes" id="UP000821853">
    <property type="component" value="Chromosome 5"/>
</dbReference>
<dbReference type="Gene3D" id="3.90.320.10">
    <property type="match status" value="1"/>
</dbReference>
<proteinExistence type="predicted"/>
<reference evidence="2 3" key="1">
    <citation type="journal article" date="2020" name="Cell">
        <title>Large-Scale Comparative Analyses of Tick Genomes Elucidate Their Genetic Diversity and Vector Capacities.</title>
        <authorList>
            <consortium name="Tick Genome and Microbiome Consortium (TIGMIC)"/>
            <person name="Jia N."/>
            <person name="Wang J."/>
            <person name="Shi W."/>
            <person name="Du L."/>
            <person name="Sun Y."/>
            <person name="Zhan W."/>
            <person name="Jiang J.F."/>
            <person name="Wang Q."/>
            <person name="Zhang B."/>
            <person name="Ji P."/>
            <person name="Bell-Sakyi L."/>
            <person name="Cui X.M."/>
            <person name="Yuan T.T."/>
            <person name="Jiang B.G."/>
            <person name="Yang W.F."/>
            <person name="Lam T.T."/>
            <person name="Chang Q.C."/>
            <person name="Ding S.J."/>
            <person name="Wang X.J."/>
            <person name="Zhu J.G."/>
            <person name="Ruan X.D."/>
            <person name="Zhao L."/>
            <person name="Wei J.T."/>
            <person name="Ye R.Z."/>
            <person name="Que T.C."/>
            <person name="Du C.H."/>
            <person name="Zhou Y.H."/>
            <person name="Cheng J.X."/>
            <person name="Dai P.F."/>
            <person name="Guo W.B."/>
            <person name="Han X.H."/>
            <person name="Huang E.J."/>
            <person name="Li L.F."/>
            <person name="Wei W."/>
            <person name="Gao Y.C."/>
            <person name="Liu J.Z."/>
            <person name="Shao H.Z."/>
            <person name="Wang X."/>
            <person name="Wang C.C."/>
            <person name="Yang T.C."/>
            <person name="Huo Q.B."/>
            <person name="Li W."/>
            <person name="Chen H.Y."/>
            <person name="Chen S.E."/>
            <person name="Zhou L.G."/>
            <person name="Ni X.B."/>
            <person name="Tian J.H."/>
            <person name="Sheng Y."/>
            <person name="Liu T."/>
            <person name="Pan Y.S."/>
            <person name="Xia L.Y."/>
            <person name="Li J."/>
            <person name="Zhao F."/>
            <person name="Cao W.C."/>
        </authorList>
    </citation>
    <scope>NUCLEOTIDE SEQUENCE [LARGE SCALE GENOMIC DNA]</scope>
    <source>
        <strain evidence="2">HaeL-2018</strain>
    </source>
</reference>
<protein>
    <recommendedName>
        <fullName evidence="1">YqaJ viral recombinase domain-containing protein</fullName>
    </recommendedName>
</protein>
<dbReference type="OrthoDB" id="6511186at2759"/>
<evidence type="ECO:0000313" key="2">
    <source>
        <dbReference type="EMBL" id="KAH9374871.1"/>
    </source>
</evidence>
<dbReference type="InterPro" id="IPR011604">
    <property type="entry name" value="PDDEXK-like_dom_sf"/>
</dbReference>
<sequence length="306" mass="34068">MDIASSATKKRRIDGHPWVSAKKRTSLQCSRPTTDEMAAYHFSLSKSGSLPALLPLTPNFSDAYIPLGTRFPQAALTNLQKDSCPDTWEEVVESCRTTFNELSIDPEVCTLIAAQTKSQAASEKWHRFRTGRVTASNAGAICATSLNKPSKSLLKRICYPDKIHSLEMDWGKKKKASARAAYVEATASHHVKFQCQLSGLHIRSDYPFVAATPDGIISCEGCGDGLLEVKCPFSAKHDTIAEFASNKQLCLVVQGDDARLSSKHHYHYQVQMQMMICKKTYCNFVVWTEKDFFVEIIFLTRNSATT</sequence>
<dbReference type="InterPro" id="IPR019080">
    <property type="entry name" value="YqaJ_viral_recombinase"/>
</dbReference>
<evidence type="ECO:0000313" key="3">
    <source>
        <dbReference type="Proteomes" id="UP000821853"/>
    </source>
</evidence>
<accession>A0A9J6GJP7</accession>
<dbReference type="AlphaFoldDB" id="A0A9J6GJP7"/>
<organism evidence="2 3">
    <name type="scientific">Haemaphysalis longicornis</name>
    <name type="common">Bush tick</name>
    <dbReference type="NCBI Taxonomy" id="44386"/>
    <lineage>
        <taxon>Eukaryota</taxon>
        <taxon>Metazoa</taxon>
        <taxon>Ecdysozoa</taxon>
        <taxon>Arthropoda</taxon>
        <taxon>Chelicerata</taxon>
        <taxon>Arachnida</taxon>
        <taxon>Acari</taxon>
        <taxon>Parasitiformes</taxon>
        <taxon>Ixodida</taxon>
        <taxon>Ixodoidea</taxon>
        <taxon>Ixodidae</taxon>
        <taxon>Haemaphysalinae</taxon>
        <taxon>Haemaphysalis</taxon>
    </lineage>
</organism>
<dbReference type="EMBL" id="JABSTR010000007">
    <property type="protein sequence ID" value="KAH9374871.1"/>
    <property type="molecule type" value="Genomic_DNA"/>
</dbReference>
<keyword evidence="3" id="KW-1185">Reference proteome</keyword>
<dbReference type="VEuPathDB" id="VectorBase:HLOH_063855"/>
<dbReference type="OMA" id="STEATRW"/>
<name>A0A9J6GJP7_HAELO</name>
<dbReference type="InterPro" id="IPR011335">
    <property type="entry name" value="Restrct_endonuc-II-like"/>
</dbReference>
<dbReference type="GO" id="GO:0006281">
    <property type="term" value="P:DNA repair"/>
    <property type="evidence" value="ECO:0007669"/>
    <property type="project" value="UniProtKB-ARBA"/>
</dbReference>
<dbReference type="PANTHER" id="PTHR47526">
    <property type="entry name" value="ATP-DEPENDENT DNA HELICASE"/>
    <property type="match status" value="1"/>
</dbReference>
<dbReference type="PANTHER" id="PTHR47526:SF3">
    <property type="entry name" value="PHD-TYPE DOMAIN-CONTAINING PROTEIN"/>
    <property type="match status" value="1"/>
</dbReference>
<dbReference type="CDD" id="cd22343">
    <property type="entry name" value="PDDEXK_lambda_exonuclease-like"/>
    <property type="match status" value="1"/>
</dbReference>
<dbReference type="SUPFAM" id="SSF52980">
    <property type="entry name" value="Restriction endonuclease-like"/>
    <property type="match status" value="1"/>
</dbReference>